<comment type="caution">
    <text evidence="2">The sequence shown here is derived from an EMBL/GenBank/DDBJ whole genome shotgun (WGS) entry which is preliminary data.</text>
</comment>
<organism evidence="2 3">
    <name type="scientific">Saccharopolyspora cebuensis</name>
    <dbReference type="NCBI Taxonomy" id="418759"/>
    <lineage>
        <taxon>Bacteria</taxon>
        <taxon>Bacillati</taxon>
        <taxon>Actinomycetota</taxon>
        <taxon>Actinomycetes</taxon>
        <taxon>Pseudonocardiales</taxon>
        <taxon>Pseudonocardiaceae</taxon>
        <taxon>Saccharopolyspora</taxon>
    </lineage>
</organism>
<proteinExistence type="predicted"/>
<dbReference type="InterPro" id="IPR008701">
    <property type="entry name" value="NPP1"/>
</dbReference>
<dbReference type="PANTHER" id="PTHR33657:SF6">
    <property type="entry name" value="SECRETED PROTEIN"/>
    <property type="match status" value="1"/>
</dbReference>
<dbReference type="RefSeq" id="WP_369774503.1">
    <property type="nucleotide sequence ID" value="NZ_JBGEHV010000002.1"/>
</dbReference>
<keyword evidence="1" id="KW-0732">Signal</keyword>
<reference evidence="2 3" key="1">
    <citation type="submission" date="2024-08" db="EMBL/GenBank/DDBJ databases">
        <title>Genome mining of Saccharopolyspora cebuensis PGLac3 from Nigerian medicinal plant.</title>
        <authorList>
            <person name="Ezeobiora C.E."/>
            <person name="Igbokwe N.H."/>
            <person name="Amin D.H."/>
            <person name="Mendie U.E."/>
        </authorList>
    </citation>
    <scope>NUCLEOTIDE SEQUENCE [LARGE SCALE GENOMIC DNA]</scope>
    <source>
        <strain evidence="2 3">PGLac3</strain>
    </source>
</reference>
<feature type="signal peptide" evidence="1">
    <location>
        <begin position="1"/>
        <end position="41"/>
    </location>
</feature>
<dbReference type="Proteomes" id="UP001564626">
    <property type="component" value="Unassembled WGS sequence"/>
</dbReference>
<dbReference type="EMBL" id="JBGEHV010000002">
    <property type="protein sequence ID" value="MEY8038126.1"/>
    <property type="molecule type" value="Genomic_DNA"/>
</dbReference>
<dbReference type="PANTHER" id="PTHR33657">
    <property type="entry name" value="DOMAIN PROTEIN, PUTATIVE (AFU_ORTHOLOGUE AFUA_5G00600)-RELATED"/>
    <property type="match status" value="1"/>
</dbReference>
<keyword evidence="3" id="KW-1185">Reference proteome</keyword>
<protein>
    <submittedName>
        <fullName evidence="2">NPP1 family protein</fullName>
    </submittedName>
</protein>
<evidence type="ECO:0000256" key="1">
    <source>
        <dbReference type="SAM" id="SignalP"/>
    </source>
</evidence>
<feature type="chain" id="PRO_5046122334" evidence="1">
    <location>
        <begin position="42"/>
        <end position="267"/>
    </location>
</feature>
<evidence type="ECO:0000313" key="2">
    <source>
        <dbReference type="EMBL" id="MEY8038126.1"/>
    </source>
</evidence>
<accession>A0ABV4CE46</accession>
<name>A0ABV4CE46_9PSEU</name>
<sequence length="267" mass="28723">MAVKRNARHRGSPAVRARRRFGRGLAGAALLLVATPGQALAEPPSALPGDAAAADAKWQPAFDYDTDGCYPTPAIGRDGTIAEGLKNSGALNGNCRDQSDLDNTNSYSRSRCDDSGWCAYLYDLYFEKDQAVPGVDAFGHRHDIEHVVVWVHQDEARYVSVSAHGDYTTYPSSEVRWAGTHPKVVYHKDGAGTHAFRIATGGDEPPENHYETWQYPDLVSWDRFPAGIRDALTGADFGAASLAISDGAFEDNLAAAKPAEVPFTAAG</sequence>
<gene>
    <name evidence="2" type="ORF">AB8O55_01830</name>
</gene>
<dbReference type="Pfam" id="PF05630">
    <property type="entry name" value="NPP1"/>
    <property type="match status" value="1"/>
</dbReference>
<dbReference type="PIRSF" id="PIRSF029958">
    <property type="entry name" value="Necrosis-inducing_protein"/>
    <property type="match status" value="1"/>
</dbReference>
<evidence type="ECO:0000313" key="3">
    <source>
        <dbReference type="Proteomes" id="UP001564626"/>
    </source>
</evidence>